<dbReference type="EMBL" id="CP107028">
    <property type="protein sequence ID" value="UYG98103.1"/>
    <property type="molecule type" value="Genomic_DNA"/>
</dbReference>
<organism evidence="2 3">
    <name type="scientific">Cytobacillus firmus</name>
    <name type="common">Bacillus firmus</name>
    <dbReference type="NCBI Taxonomy" id="1399"/>
    <lineage>
        <taxon>Bacteria</taxon>
        <taxon>Bacillati</taxon>
        <taxon>Bacillota</taxon>
        <taxon>Bacilli</taxon>
        <taxon>Bacillales</taxon>
        <taxon>Bacillaceae</taxon>
        <taxon>Cytobacillus</taxon>
    </lineage>
</organism>
<dbReference type="Proteomes" id="UP001163104">
    <property type="component" value="Plasmid p1"/>
</dbReference>
<evidence type="ECO:0000256" key="1">
    <source>
        <dbReference type="SAM" id="Phobius"/>
    </source>
</evidence>
<keyword evidence="1" id="KW-0472">Membrane</keyword>
<evidence type="ECO:0000313" key="3">
    <source>
        <dbReference type="Proteomes" id="UP001163104"/>
    </source>
</evidence>
<evidence type="ECO:0000313" key="2">
    <source>
        <dbReference type="EMBL" id="UYG98103.1"/>
    </source>
</evidence>
<dbReference type="AlphaFoldDB" id="A0AA46PGY6"/>
<feature type="transmembrane region" description="Helical" evidence="1">
    <location>
        <begin position="6"/>
        <end position="25"/>
    </location>
</feature>
<dbReference type="RefSeq" id="WP_263600196.1">
    <property type="nucleotide sequence ID" value="NZ_CP107028.1"/>
</dbReference>
<feature type="transmembrane region" description="Helical" evidence="1">
    <location>
        <begin position="37"/>
        <end position="59"/>
    </location>
</feature>
<protein>
    <submittedName>
        <fullName evidence="2">Uncharacterized protein</fullName>
    </submittedName>
</protein>
<feature type="transmembrane region" description="Helical" evidence="1">
    <location>
        <begin position="97"/>
        <end position="118"/>
    </location>
</feature>
<keyword evidence="1" id="KW-0812">Transmembrane</keyword>
<gene>
    <name evidence="2" type="ORF">OD459_26850</name>
</gene>
<keyword evidence="1" id="KW-1133">Transmembrane helix</keyword>
<reference evidence="2" key="1">
    <citation type="submission" date="2022-10" db="EMBL/GenBank/DDBJ databases">
        <title>Mechanism of multi-heavy metal repair in Cytobacillus Firmus M7.</title>
        <authorList>
            <person name="Li X."/>
            <person name="Yu C."/>
        </authorList>
    </citation>
    <scope>NUCLEOTIDE SEQUENCE</scope>
    <source>
        <strain evidence="2">M7</strain>
        <plasmid evidence="2">p1</plasmid>
    </source>
</reference>
<accession>A0AA46PGY6</accession>
<keyword evidence="2" id="KW-0614">Plasmid</keyword>
<sequence>MKQVISLILFTIPGLLTYFWINLFGVNSSAKRNNTEVTAISILLWIPILCVVLVIYNLLALASHWKKIHPSFNVSVLKREWRYIDSLEDLTVLSGSIWFILFYLLSTIIISFFLGKFISKYGYKKMIDQVNEIRINNNVAPLGLHSTVWDSMFLGNDAQVIEYKKDGESIIGQLIKVPRAHEEKKAMGLKAVEHWGKVMEYYDVEIEYTYVDTESGIIINIYNKEKAIEAQSLFNERFPNGITDDCSTSVITDDYSSSVFLRSDGS</sequence>
<proteinExistence type="predicted"/>
<geneLocation type="plasmid" evidence="2 3">
    <name>p1</name>
</geneLocation>
<name>A0AA46PGY6_CYTFI</name>